<keyword evidence="6" id="KW-1185">Reference proteome</keyword>
<evidence type="ECO:0000313" key="5">
    <source>
        <dbReference type="EMBL" id="RII34582.1"/>
    </source>
</evidence>
<dbReference type="Proteomes" id="UP000265930">
    <property type="component" value="Unassembled WGS sequence"/>
</dbReference>
<evidence type="ECO:0000256" key="1">
    <source>
        <dbReference type="ARBA" id="ARBA00022723"/>
    </source>
</evidence>
<evidence type="ECO:0000313" key="6">
    <source>
        <dbReference type="Proteomes" id="UP000191056"/>
    </source>
</evidence>
<dbReference type="InterPro" id="IPR029052">
    <property type="entry name" value="Metallo-depent_PP-like"/>
</dbReference>
<protein>
    <submittedName>
        <fullName evidence="4 5">Metallophosphoesterase</fullName>
        <ecNumber evidence="4">3.1.-.-</ecNumber>
    </submittedName>
</protein>
<accession>A0A1V4IR84</accession>
<dbReference type="Proteomes" id="UP000191056">
    <property type="component" value="Unassembled WGS sequence"/>
</dbReference>
<organism evidence="4 6">
    <name type="scientific">Clostridium chromiireducens</name>
    <dbReference type="NCBI Taxonomy" id="225345"/>
    <lineage>
        <taxon>Bacteria</taxon>
        <taxon>Bacillati</taxon>
        <taxon>Bacillota</taxon>
        <taxon>Clostridia</taxon>
        <taxon>Eubacteriales</taxon>
        <taxon>Clostridiaceae</taxon>
        <taxon>Clostridium</taxon>
    </lineage>
</organism>
<keyword evidence="1" id="KW-0479">Metal-binding</keyword>
<dbReference type="GO" id="GO:0046872">
    <property type="term" value="F:metal ion binding"/>
    <property type="evidence" value="ECO:0007669"/>
    <property type="project" value="UniProtKB-KW"/>
</dbReference>
<feature type="domain" description="Calcineurin-like phosphoesterase" evidence="3">
    <location>
        <begin position="44"/>
        <end position="218"/>
    </location>
</feature>
<dbReference type="GO" id="GO:0008758">
    <property type="term" value="F:UDP-2,3-diacylglucosamine hydrolase activity"/>
    <property type="evidence" value="ECO:0007669"/>
    <property type="project" value="TreeGrafter"/>
</dbReference>
<dbReference type="GO" id="GO:0016020">
    <property type="term" value="C:membrane"/>
    <property type="evidence" value="ECO:0007669"/>
    <property type="project" value="GOC"/>
</dbReference>
<reference evidence="4 6" key="1">
    <citation type="submission" date="2017-03" db="EMBL/GenBank/DDBJ databases">
        <title>Genome sequence of Clostridium chromiireducens DSM 23318.</title>
        <authorList>
            <person name="Poehlein A."/>
            <person name="Daniel R."/>
        </authorList>
    </citation>
    <scope>NUCLEOTIDE SEQUENCE [LARGE SCALE GENOMIC DNA]</scope>
    <source>
        <strain evidence="4 6">DSM 23318</strain>
    </source>
</reference>
<gene>
    <name evidence="4" type="ORF">CLCHR_20500</name>
    <name evidence="5" type="ORF">D2A34_15700</name>
</gene>
<dbReference type="STRING" id="225345.CLCHR_20500"/>
<dbReference type="Gene3D" id="3.60.21.10">
    <property type="match status" value="1"/>
</dbReference>
<evidence type="ECO:0000313" key="7">
    <source>
        <dbReference type="Proteomes" id="UP000265930"/>
    </source>
</evidence>
<dbReference type="InterPro" id="IPR004843">
    <property type="entry name" value="Calcineurin-like_PHP"/>
</dbReference>
<proteinExistence type="predicted"/>
<sequence length="281" mass="32472">MIKHLSILLGFSLLSSAVYLDNKLLKVTKYNIRSEKIPKEFNEFKIIHLSDFHNYVFNKENTMVIKKISIENPDIIVMTGDMVNKYDTKFNQFLELVRKLSQRYKIYYIIGNHEKKLKKDDLDLIINELNLSNVNVINNNSKVIISRRNKVINIYGLDIPLEFYKVRNRPTNITTVVDAVLNRCNMDEYNILLTHNPLFFETYSKHNVDLILAGHVHGGMIRIPFIGGVLSPERKFFPKYSGGLYEINKKKLIVSKGIGHSKPGVRVCNMPEIVSITLLNS</sequence>
<name>A0A1V4IR84_9CLOT</name>
<dbReference type="RefSeq" id="WP_079439608.1">
    <property type="nucleotide sequence ID" value="NZ_MZGT01000024.1"/>
</dbReference>
<dbReference type="Pfam" id="PF00149">
    <property type="entry name" value="Metallophos"/>
    <property type="match status" value="1"/>
</dbReference>
<dbReference type="EMBL" id="MZGT01000024">
    <property type="protein sequence ID" value="OPJ62314.1"/>
    <property type="molecule type" value="Genomic_DNA"/>
</dbReference>
<dbReference type="GO" id="GO:0009245">
    <property type="term" value="P:lipid A biosynthetic process"/>
    <property type="evidence" value="ECO:0007669"/>
    <property type="project" value="TreeGrafter"/>
</dbReference>
<reference evidence="5 7" key="2">
    <citation type="submission" date="2018-08" db="EMBL/GenBank/DDBJ databases">
        <title>Genome of Clostridium chromiireducens C1, DSM12136.</title>
        <authorList>
            <person name="Xing M."/>
            <person name="Wei Y."/>
            <person name="Ang E.L."/>
            <person name="Zhao H."/>
            <person name="Zhang Y."/>
        </authorList>
    </citation>
    <scope>NUCLEOTIDE SEQUENCE [LARGE SCALE GENOMIC DNA]</scope>
    <source>
        <strain evidence="5 7">C1</strain>
    </source>
</reference>
<dbReference type="AlphaFoldDB" id="A0A1V4IR84"/>
<dbReference type="EC" id="3.1.-.-" evidence="4"/>
<evidence type="ECO:0000256" key="2">
    <source>
        <dbReference type="ARBA" id="ARBA00022801"/>
    </source>
</evidence>
<evidence type="ECO:0000313" key="4">
    <source>
        <dbReference type="EMBL" id="OPJ62314.1"/>
    </source>
</evidence>
<dbReference type="InterPro" id="IPR051158">
    <property type="entry name" value="Metallophosphoesterase_sf"/>
</dbReference>
<dbReference type="SUPFAM" id="SSF56300">
    <property type="entry name" value="Metallo-dependent phosphatases"/>
    <property type="match status" value="1"/>
</dbReference>
<dbReference type="PANTHER" id="PTHR31302:SF31">
    <property type="entry name" value="PHOSPHODIESTERASE YAEI"/>
    <property type="match status" value="1"/>
</dbReference>
<keyword evidence="2 4" id="KW-0378">Hydrolase</keyword>
<evidence type="ECO:0000259" key="3">
    <source>
        <dbReference type="Pfam" id="PF00149"/>
    </source>
</evidence>
<comment type="caution">
    <text evidence="4">The sequence shown here is derived from an EMBL/GenBank/DDBJ whole genome shotgun (WGS) entry which is preliminary data.</text>
</comment>
<dbReference type="EMBL" id="QXDJ01000003">
    <property type="protein sequence ID" value="RII34582.1"/>
    <property type="molecule type" value="Genomic_DNA"/>
</dbReference>
<dbReference type="OrthoDB" id="9780884at2"/>
<dbReference type="PANTHER" id="PTHR31302">
    <property type="entry name" value="TRANSMEMBRANE PROTEIN WITH METALLOPHOSPHOESTERASE DOMAIN-RELATED"/>
    <property type="match status" value="1"/>
</dbReference>